<dbReference type="InterPro" id="IPR025366">
    <property type="entry name" value="DUF4270"/>
</dbReference>
<protein>
    <submittedName>
        <fullName evidence="1">DUF4270 domain-containing protein</fullName>
    </submittedName>
</protein>
<evidence type="ECO:0000313" key="1">
    <source>
        <dbReference type="EMBL" id="HIZ01875.1"/>
    </source>
</evidence>
<dbReference type="Proteomes" id="UP000824023">
    <property type="component" value="Unassembled WGS sequence"/>
</dbReference>
<organism evidence="1 2">
    <name type="scientific">Candidatus Bacteroides merdipullorum</name>
    <dbReference type="NCBI Taxonomy" id="2838474"/>
    <lineage>
        <taxon>Bacteria</taxon>
        <taxon>Pseudomonadati</taxon>
        <taxon>Bacteroidota</taxon>
        <taxon>Bacteroidia</taxon>
        <taxon>Bacteroidales</taxon>
        <taxon>Bacteroidaceae</taxon>
        <taxon>Bacteroides</taxon>
    </lineage>
</organism>
<comment type="caution">
    <text evidence="1">The sequence shown here is derived from an EMBL/GenBank/DDBJ whole genome shotgun (WGS) entry which is preliminary data.</text>
</comment>
<dbReference type="Pfam" id="PF14092">
    <property type="entry name" value="DUF4270"/>
    <property type="match status" value="1"/>
</dbReference>
<dbReference type="EMBL" id="DXCK01000090">
    <property type="protein sequence ID" value="HIZ01875.1"/>
    <property type="molecule type" value="Genomic_DNA"/>
</dbReference>
<accession>A0A9D2A8Y7</accession>
<gene>
    <name evidence="1" type="ORF">H9819_06440</name>
</gene>
<reference evidence="1" key="2">
    <citation type="submission" date="2021-04" db="EMBL/GenBank/DDBJ databases">
        <authorList>
            <person name="Gilroy R."/>
        </authorList>
    </citation>
    <scope>NUCLEOTIDE SEQUENCE</scope>
    <source>
        <strain evidence="1">ChiHjej12B11-24981</strain>
    </source>
</reference>
<evidence type="ECO:0000313" key="2">
    <source>
        <dbReference type="Proteomes" id="UP000824023"/>
    </source>
</evidence>
<proteinExistence type="predicted"/>
<sequence length="525" mass="59448">MKLKHIASTLMAAAMLLSCDEETGQLGMSMLNPDADYMSAHTMTFDVETQSVEAGPVFAKTSTGYIGRYTDAEFGFYESGFLTALNSTENFSLPEVYHVTEWDAQGNPTQATGIMSGDSVTAVNLVVYYNEWFGDSLNACRMSAYELNKALDYDNRYTNLEPTDYYDESGLLGRVAYSAYDASVPDSVRNATDSYGSSTYTPYVAFKLPNKEFGEERILKPYREHPEYFQGSDNFINNIFKGVYLTTDQGDGTILYASGVELQMQFHFFYVNDTTGVKLKKQDGTDSTYYSTNTLFASTKEVTQINRFYNAEEKIQQKLQETNCTYLKSPAGIFTQATLPYDEIYNQLANDTLNGARLTFTNYRQESKYDFSMSAPNEVLLVRKKDYQKFFENNEVPDNITSYVTTHNASGTNEYTFGNIARLISYCINEKRQAREAAGEAWDEEKWMEENEWDKVYLVPVVVTRDQTSQSTQQRIINIQHDLEPGYAKLYGGPEREGGADSPLKNPLKLEVTYTNFSPTDATEQ</sequence>
<name>A0A9D2A8Y7_9BACE</name>
<dbReference type="PROSITE" id="PS51257">
    <property type="entry name" value="PROKAR_LIPOPROTEIN"/>
    <property type="match status" value="1"/>
</dbReference>
<reference evidence="1" key="1">
    <citation type="journal article" date="2021" name="PeerJ">
        <title>Extensive microbial diversity within the chicken gut microbiome revealed by metagenomics and culture.</title>
        <authorList>
            <person name="Gilroy R."/>
            <person name="Ravi A."/>
            <person name="Getino M."/>
            <person name="Pursley I."/>
            <person name="Horton D.L."/>
            <person name="Alikhan N.F."/>
            <person name="Baker D."/>
            <person name="Gharbi K."/>
            <person name="Hall N."/>
            <person name="Watson M."/>
            <person name="Adriaenssens E.M."/>
            <person name="Foster-Nyarko E."/>
            <person name="Jarju S."/>
            <person name="Secka A."/>
            <person name="Antonio M."/>
            <person name="Oren A."/>
            <person name="Chaudhuri R.R."/>
            <person name="La Ragione R."/>
            <person name="Hildebrand F."/>
            <person name="Pallen M.J."/>
        </authorList>
    </citation>
    <scope>NUCLEOTIDE SEQUENCE</scope>
    <source>
        <strain evidence="1">ChiHjej12B11-24981</strain>
    </source>
</reference>
<dbReference type="AlphaFoldDB" id="A0A9D2A8Y7"/>